<reference evidence="2 3" key="1">
    <citation type="submission" date="2024-09" db="EMBL/GenBank/DDBJ databases">
        <authorList>
            <person name="Sun Q."/>
            <person name="Mori K."/>
        </authorList>
    </citation>
    <scope>NUCLEOTIDE SEQUENCE [LARGE SCALE GENOMIC DNA]</scope>
    <source>
        <strain evidence="2 3">CCM 7659</strain>
    </source>
</reference>
<dbReference type="EMBL" id="JBHMDY010000002">
    <property type="protein sequence ID" value="MFB9259113.1"/>
    <property type="molecule type" value="Genomic_DNA"/>
</dbReference>
<feature type="signal peptide" evidence="1">
    <location>
        <begin position="1"/>
        <end position="35"/>
    </location>
</feature>
<dbReference type="RefSeq" id="WP_182631474.1">
    <property type="nucleotide sequence ID" value="NZ_JAALDM010000056.1"/>
</dbReference>
<proteinExistence type="predicted"/>
<accession>A0ABV5JPT8</accession>
<evidence type="ECO:0000313" key="3">
    <source>
        <dbReference type="Proteomes" id="UP001589700"/>
    </source>
</evidence>
<feature type="chain" id="PRO_5047380374" description="Secreted protein" evidence="1">
    <location>
        <begin position="36"/>
        <end position="173"/>
    </location>
</feature>
<keyword evidence="1" id="KW-0732">Signal</keyword>
<gene>
    <name evidence="2" type="ORF">ACFFVD_04790</name>
</gene>
<sequence length="173" mass="18183">MSHQPKAHPRTAIRTTAAAVCALAMSATGVGVANADPFTGTLEGLPSAIINGPSTLEWTPSGRAIPVTYTNLTDTTQRCQFLSADATSVRMLDGAATSVAGIPQLARLVMDVGQPFIGPSNEVPGTVDVAPGAHTDWLKMLLPETSYGIFSRCTHLDSPQTISVEFTYYPPLP</sequence>
<protein>
    <recommendedName>
        <fullName evidence="4">Secreted protein</fullName>
    </recommendedName>
</protein>
<evidence type="ECO:0000313" key="2">
    <source>
        <dbReference type="EMBL" id="MFB9259113.1"/>
    </source>
</evidence>
<organism evidence="2 3">
    <name type="scientific">Dietzia aerolata</name>
    <dbReference type="NCBI Taxonomy" id="595984"/>
    <lineage>
        <taxon>Bacteria</taxon>
        <taxon>Bacillati</taxon>
        <taxon>Actinomycetota</taxon>
        <taxon>Actinomycetes</taxon>
        <taxon>Mycobacteriales</taxon>
        <taxon>Dietziaceae</taxon>
        <taxon>Dietzia</taxon>
    </lineage>
</organism>
<name>A0ABV5JPT8_9ACTN</name>
<keyword evidence="3" id="KW-1185">Reference proteome</keyword>
<evidence type="ECO:0000256" key="1">
    <source>
        <dbReference type="SAM" id="SignalP"/>
    </source>
</evidence>
<dbReference type="Proteomes" id="UP001589700">
    <property type="component" value="Unassembled WGS sequence"/>
</dbReference>
<evidence type="ECO:0008006" key="4">
    <source>
        <dbReference type="Google" id="ProtNLM"/>
    </source>
</evidence>
<comment type="caution">
    <text evidence="2">The sequence shown here is derived from an EMBL/GenBank/DDBJ whole genome shotgun (WGS) entry which is preliminary data.</text>
</comment>